<dbReference type="InterPro" id="IPR038071">
    <property type="entry name" value="UROD/MetE-like_sf"/>
</dbReference>
<sequence length="361" mass="39410">MMKSYSETECLPRVLVTAVGSLPHKDPDAAVDLIMESLPVGPHCPQLSMADPREQMWIQCTEGLPRFRVDLQELSYFFDTSGDYTPDVERFYHEYLAVTEGADPDAFAIGSEYGKGIHAFFSRVQASGKRFPFIKVQVTGPLSFALTVTDQDKKPIFYDPVFRDVAVKGMGLKAAWLLKTFKPFADKVIVFFDEPSLSAYGSSAYLGVSKADVIESLDDVMSMVIDAGGIPGVHCCGNTDWGLLMETSARIVNFDGVDFTESLSIYAQDLMAFLDRGGVLAWGAVPNTAKAAEDSVQLVAERIASGIRLLEKVIDRDLLTKKIIVTPACGCAGLSLAHAEAVYGLLSGFHEKFGGKRFQVT</sequence>
<dbReference type="Proteomes" id="UP000807825">
    <property type="component" value="Unassembled WGS sequence"/>
</dbReference>
<dbReference type="AlphaFoldDB" id="A0A9D6V0J3"/>
<proteinExistence type="predicted"/>
<gene>
    <name evidence="1" type="ORF">HY912_03150</name>
</gene>
<evidence type="ECO:0000313" key="2">
    <source>
        <dbReference type="Proteomes" id="UP000807825"/>
    </source>
</evidence>
<name>A0A9D6V0J3_9BACT</name>
<dbReference type="Gene3D" id="3.20.20.210">
    <property type="match status" value="1"/>
</dbReference>
<reference evidence="1" key="1">
    <citation type="submission" date="2020-07" db="EMBL/GenBank/DDBJ databases">
        <title>Huge and variable diversity of episymbiotic CPR bacteria and DPANN archaea in groundwater ecosystems.</title>
        <authorList>
            <person name="He C.Y."/>
            <person name="Keren R."/>
            <person name="Whittaker M."/>
            <person name="Farag I.F."/>
            <person name="Doudna J."/>
            <person name="Cate J.H.D."/>
            <person name="Banfield J.F."/>
        </authorList>
    </citation>
    <scope>NUCLEOTIDE SEQUENCE</scope>
    <source>
        <strain evidence="1">NC_groundwater_1664_Pr3_B-0.1um_52_9</strain>
    </source>
</reference>
<protein>
    <recommendedName>
        <fullName evidence="3">Methionine synthase</fullName>
    </recommendedName>
</protein>
<organism evidence="1 2">
    <name type="scientific">Desulfomonile tiedjei</name>
    <dbReference type="NCBI Taxonomy" id="2358"/>
    <lineage>
        <taxon>Bacteria</taxon>
        <taxon>Pseudomonadati</taxon>
        <taxon>Thermodesulfobacteriota</taxon>
        <taxon>Desulfomonilia</taxon>
        <taxon>Desulfomonilales</taxon>
        <taxon>Desulfomonilaceae</taxon>
        <taxon>Desulfomonile</taxon>
    </lineage>
</organism>
<dbReference type="EMBL" id="JACRDE010000094">
    <property type="protein sequence ID" value="MBI5248470.1"/>
    <property type="molecule type" value="Genomic_DNA"/>
</dbReference>
<comment type="caution">
    <text evidence="1">The sequence shown here is derived from an EMBL/GenBank/DDBJ whole genome shotgun (WGS) entry which is preliminary data.</text>
</comment>
<accession>A0A9D6V0J3</accession>
<evidence type="ECO:0008006" key="3">
    <source>
        <dbReference type="Google" id="ProtNLM"/>
    </source>
</evidence>
<dbReference type="SUPFAM" id="SSF51726">
    <property type="entry name" value="UROD/MetE-like"/>
    <property type="match status" value="1"/>
</dbReference>
<evidence type="ECO:0000313" key="1">
    <source>
        <dbReference type="EMBL" id="MBI5248470.1"/>
    </source>
</evidence>